<evidence type="ECO:0000313" key="2">
    <source>
        <dbReference type="Proteomes" id="UP000019028"/>
    </source>
</evidence>
<sequence length="232" mass="26201">MLDWPPVIAQRQRNSMDETTLSATAISRDRFTGQIVRDMHFSGCDFSRADLTDSQFLNCRFYDDDIRSGCNFSHALLRDASFVGCDLSLADFRYADALGLEIRECKVQGADFREASFMNSLGRRRFFCRAYITKSNLSYCNFSRQTLEKCELMGNRWRGAVLTGANFRGSDLSGGELNQIDWLAADFTYCDLTNADLGNLDIRRVNLEGVKLESWQLADLAHPLGILVVDAP</sequence>
<dbReference type="InterPro" id="IPR051082">
    <property type="entry name" value="Pentapeptide-BTB/POZ_domain"/>
</dbReference>
<gene>
    <name evidence="1" type="ORF">Sant_1023</name>
</gene>
<dbReference type="AlphaFoldDB" id="W0HU98"/>
<dbReference type="NCBIfam" id="NF033086">
    <property type="entry name" value="penta_rpt_Qnr"/>
    <property type="match status" value="1"/>
</dbReference>
<dbReference type="Gene3D" id="2.160.20.80">
    <property type="entry name" value="E3 ubiquitin-protein ligase SopA"/>
    <property type="match status" value="1"/>
</dbReference>
<evidence type="ECO:0000313" key="1">
    <source>
        <dbReference type="EMBL" id="AHF76097.1"/>
    </source>
</evidence>
<name>W0HU98_9GAMM</name>
<dbReference type="EMBL" id="CP006569">
    <property type="protein sequence ID" value="AHF76097.1"/>
    <property type="molecule type" value="Genomic_DNA"/>
</dbReference>
<dbReference type="KEGG" id="sod:Sant_1023"/>
<dbReference type="Proteomes" id="UP000019028">
    <property type="component" value="Chromosome"/>
</dbReference>
<dbReference type="SUPFAM" id="SSF141571">
    <property type="entry name" value="Pentapeptide repeat-like"/>
    <property type="match status" value="1"/>
</dbReference>
<organism evidence="1 2">
    <name type="scientific">Sodalis praecaptivus</name>
    <dbReference type="NCBI Taxonomy" id="1239307"/>
    <lineage>
        <taxon>Bacteria</taxon>
        <taxon>Pseudomonadati</taxon>
        <taxon>Pseudomonadota</taxon>
        <taxon>Gammaproteobacteria</taxon>
        <taxon>Enterobacterales</taxon>
        <taxon>Bruguierivoracaceae</taxon>
        <taxon>Sodalis</taxon>
    </lineage>
</organism>
<dbReference type="PANTHER" id="PTHR14136">
    <property type="entry name" value="BTB_POZ DOMAIN-CONTAINING PROTEIN KCTD9"/>
    <property type="match status" value="1"/>
</dbReference>
<proteinExistence type="predicted"/>
<dbReference type="PANTHER" id="PTHR14136:SF17">
    <property type="entry name" value="BTB_POZ DOMAIN-CONTAINING PROTEIN KCTD9"/>
    <property type="match status" value="1"/>
</dbReference>
<dbReference type="Pfam" id="PF00805">
    <property type="entry name" value="Pentapeptide"/>
    <property type="match status" value="4"/>
</dbReference>
<dbReference type="PATRIC" id="fig|1239307.3.peg.1101"/>
<keyword evidence="2" id="KW-1185">Reference proteome</keyword>
<accession>W0HU98</accession>
<reference evidence="1 2" key="1">
    <citation type="journal article" date="2014" name="Genome Biol. Evol.">
        <title>Genome degeneration and adaptation in a nascent stage of symbiosis.</title>
        <authorList>
            <person name="Oakeson K.F."/>
            <person name="Gil R."/>
            <person name="Clayton A.L."/>
            <person name="Dunn D.M."/>
            <person name="von Niederhausern A.C."/>
            <person name="Hamil C."/>
            <person name="Aoyagi A."/>
            <person name="Duval B."/>
            <person name="Baca A."/>
            <person name="Silva F.J."/>
            <person name="Vallier A."/>
            <person name="Jackson D.G."/>
            <person name="Latorre A."/>
            <person name="Weiss R.B."/>
            <person name="Heddi A."/>
            <person name="Moya A."/>
            <person name="Dale C."/>
        </authorList>
    </citation>
    <scope>NUCLEOTIDE SEQUENCE [LARGE SCALE GENOMIC DNA]</scope>
    <source>
        <strain evidence="1 2">HS1</strain>
    </source>
</reference>
<protein>
    <submittedName>
        <fullName evidence="1">Uncharacterized protein</fullName>
    </submittedName>
</protein>
<dbReference type="InterPro" id="IPR001646">
    <property type="entry name" value="5peptide_repeat"/>
</dbReference>
<dbReference type="HOGENOM" id="CLU_033401_8_0_6"/>